<dbReference type="GO" id="GO:0004314">
    <property type="term" value="F:[acyl-carrier-protein] S-malonyltransferase activity"/>
    <property type="evidence" value="ECO:0007669"/>
    <property type="project" value="UniProtKB-EC"/>
</dbReference>
<dbReference type="AlphaFoldDB" id="F9DVA0"/>
<comment type="caution">
    <text evidence="2">The sequence shown here is derived from an EMBL/GenBank/DDBJ whole genome shotgun (WGS) entry which is preliminary data.</text>
</comment>
<gene>
    <name evidence="2" type="primary">flgG3</name>
    <name evidence="2" type="ORF">HMPREF9372_2731</name>
</gene>
<dbReference type="Proteomes" id="UP000005316">
    <property type="component" value="Unassembled WGS sequence"/>
</dbReference>
<dbReference type="EMBL" id="AFPZ01000087">
    <property type="protein sequence ID" value="EGQ23160.1"/>
    <property type="molecule type" value="Genomic_DNA"/>
</dbReference>
<evidence type="ECO:0000313" key="3">
    <source>
        <dbReference type="Proteomes" id="UP000005316"/>
    </source>
</evidence>
<dbReference type="EC" id="2.3.1.39" evidence="2"/>
<reference evidence="2 3" key="1">
    <citation type="submission" date="2011-04" db="EMBL/GenBank/DDBJ databases">
        <authorList>
            <person name="Muzny D."/>
            <person name="Qin X."/>
            <person name="Deng J."/>
            <person name="Jiang H."/>
            <person name="Liu Y."/>
            <person name="Qu J."/>
            <person name="Song X.-Z."/>
            <person name="Zhang L."/>
            <person name="Thornton R."/>
            <person name="Coyle M."/>
            <person name="Francisco L."/>
            <person name="Jackson L."/>
            <person name="Javaid M."/>
            <person name="Korchina V."/>
            <person name="Kovar C."/>
            <person name="Mata R."/>
            <person name="Mathew T."/>
            <person name="Ngo R."/>
            <person name="Nguyen L."/>
            <person name="Nguyen N."/>
            <person name="Okwuonu G."/>
            <person name="Ongeri F."/>
            <person name="Pham C."/>
            <person name="Simmons D."/>
            <person name="Wilczek-Boney K."/>
            <person name="Hale W."/>
            <person name="Jakkamsetti A."/>
            <person name="Pham P."/>
            <person name="Ruth R."/>
            <person name="San Lucas F."/>
            <person name="Warren J."/>
            <person name="Zhang J."/>
            <person name="Zhao Z."/>
            <person name="Zhou C."/>
            <person name="Zhu D."/>
            <person name="Lee S."/>
            <person name="Bess C."/>
            <person name="Blankenburg K."/>
            <person name="Forbes L."/>
            <person name="Fu Q."/>
            <person name="Gubbala S."/>
            <person name="Hirani K."/>
            <person name="Jayaseelan J.C."/>
            <person name="Lara F."/>
            <person name="Munidasa M."/>
            <person name="Palculict T."/>
            <person name="Patil S."/>
            <person name="Pu L.-L."/>
            <person name="Saada N."/>
            <person name="Tang L."/>
            <person name="Weissenberger G."/>
            <person name="Zhu Y."/>
            <person name="Hemphill L."/>
            <person name="Shang Y."/>
            <person name="Youmans B."/>
            <person name="Ayvaz T."/>
            <person name="Ross M."/>
            <person name="Santibanez J."/>
            <person name="Aqrawi P."/>
            <person name="Gross S."/>
            <person name="Joshi V."/>
            <person name="Fowler G."/>
            <person name="Nazareth L."/>
            <person name="Reid J."/>
            <person name="Worley K."/>
            <person name="Petrosino J."/>
            <person name="Highlander S."/>
            <person name="Gibbs R."/>
        </authorList>
    </citation>
    <scope>NUCLEOTIDE SEQUENCE [LARGE SCALE GENOMIC DNA]</scope>
    <source>
        <strain evidence="2 3">2681</strain>
    </source>
</reference>
<dbReference type="HOGENOM" id="CLU_2511047_0_0_9"/>
<organism evidence="2 3">
    <name type="scientific">Sporosarcina newyorkensis 2681</name>
    <dbReference type="NCBI Taxonomy" id="1027292"/>
    <lineage>
        <taxon>Bacteria</taxon>
        <taxon>Bacillati</taxon>
        <taxon>Bacillota</taxon>
        <taxon>Bacilli</taxon>
        <taxon>Bacillales</taxon>
        <taxon>Caryophanaceae</taxon>
        <taxon>Sporosarcina</taxon>
    </lineage>
</organism>
<protein>
    <submittedName>
        <fullName evidence="2">Malonyl CoA-acyl carrier protein transacylase</fullName>
        <ecNumber evidence="2">2.3.1.39</ecNumber>
    </submittedName>
</protein>
<sequence>MGLVTLFSRWDDFLYLYDDHTEWIGVEGGDSGRIRPTGETTKRAQRTVGSPRTLPNASAWSGKERWKEDFPILSMRKGLSQKISY</sequence>
<evidence type="ECO:0000256" key="1">
    <source>
        <dbReference type="SAM" id="MobiDB-lite"/>
    </source>
</evidence>
<keyword evidence="2" id="KW-0808">Transferase</keyword>
<keyword evidence="2" id="KW-0012">Acyltransferase</keyword>
<feature type="region of interest" description="Disordered" evidence="1">
    <location>
        <begin position="31"/>
        <end position="58"/>
    </location>
</feature>
<evidence type="ECO:0000313" key="2">
    <source>
        <dbReference type="EMBL" id="EGQ23160.1"/>
    </source>
</evidence>
<accession>F9DVA0</accession>
<feature type="compositionally biased region" description="Polar residues" evidence="1">
    <location>
        <begin position="47"/>
        <end position="58"/>
    </location>
</feature>
<proteinExistence type="predicted"/>
<name>F9DVA0_9BACL</name>